<evidence type="ECO:0000256" key="2">
    <source>
        <dbReference type="ARBA" id="ARBA00022692"/>
    </source>
</evidence>
<feature type="transmembrane region" description="Helical" evidence="5">
    <location>
        <begin position="37"/>
        <end position="58"/>
    </location>
</feature>
<comment type="caution">
    <text evidence="7">The sequence shown here is derived from an EMBL/GenBank/DDBJ whole genome shotgun (WGS) entry which is preliminary data.</text>
</comment>
<evidence type="ECO:0000256" key="3">
    <source>
        <dbReference type="ARBA" id="ARBA00022989"/>
    </source>
</evidence>
<reference evidence="7 8" key="1">
    <citation type="submission" date="2018-08" db="EMBL/GenBank/DDBJ databases">
        <title>Bacillus chawlae sp. nov., Bacillus glennii sp. nov., and Bacillus saganii sp. nov. Isolated from the Vehicle Assembly Building at Kennedy Space Center where the Viking Spacecraft were Assembled.</title>
        <authorList>
            <person name="Seuylemezian A."/>
            <person name="Vaishampayan P."/>
        </authorList>
    </citation>
    <scope>NUCLEOTIDE SEQUENCE [LARGE SCALE GENOMIC DNA]</scope>
    <source>
        <strain evidence="7 8">V47-23a</strain>
    </source>
</reference>
<accession>A0A372LR34</accession>
<dbReference type="InterPro" id="IPR007267">
    <property type="entry name" value="GtrA_DPMS_TM"/>
</dbReference>
<evidence type="ECO:0000259" key="6">
    <source>
        <dbReference type="Pfam" id="PF04138"/>
    </source>
</evidence>
<keyword evidence="4 5" id="KW-0472">Membrane</keyword>
<feature type="domain" description="GtrA/DPMS transmembrane" evidence="6">
    <location>
        <begin position="9"/>
        <end position="132"/>
    </location>
</feature>
<keyword evidence="2 5" id="KW-0812">Transmembrane</keyword>
<dbReference type="GO" id="GO:0000271">
    <property type="term" value="P:polysaccharide biosynthetic process"/>
    <property type="evidence" value="ECO:0007669"/>
    <property type="project" value="InterPro"/>
</dbReference>
<sequence>MKPTNSFVRFLLVGIINTCVGLSAVFLFLNIFGFNYWLSTFTGNSIGAAVSFFLNRSFTFHSSVSVKSGIPKFIAVILICYFGAYSISEAMANYLERNIEAFQLLSKTNLAVLMGTGFYTIANYAGQKIFVFRQ</sequence>
<protein>
    <submittedName>
        <fullName evidence="7">GtrA family protein</fullName>
    </submittedName>
</protein>
<evidence type="ECO:0000256" key="5">
    <source>
        <dbReference type="SAM" id="Phobius"/>
    </source>
</evidence>
<keyword evidence="8" id="KW-1185">Reference proteome</keyword>
<dbReference type="GO" id="GO:0016020">
    <property type="term" value="C:membrane"/>
    <property type="evidence" value="ECO:0007669"/>
    <property type="project" value="UniProtKB-SubCell"/>
</dbReference>
<name>A0A372LR34_9BACI</name>
<proteinExistence type="predicted"/>
<dbReference type="Proteomes" id="UP000264541">
    <property type="component" value="Unassembled WGS sequence"/>
</dbReference>
<keyword evidence="3 5" id="KW-1133">Transmembrane helix</keyword>
<evidence type="ECO:0000256" key="4">
    <source>
        <dbReference type="ARBA" id="ARBA00023136"/>
    </source>
</evidence>
<dbReference type="AlphaFoldDB" id="A0A372LR34"/>
<feature type="transmembrane region" description="Helical" evidence="5">
    <location>
        <begin position="70"/>
        <end position="88"/>
    </location>
</feature>
<comment type="subcellular location">
    <subcellularLocation>
        <location evidence="1">Membrane</location>
        <topology evidence="1">Multi-pass membrane protein</topology>
    </subcellularLocation>
</comment>
<evidence type="ECO:0000313" key="8">
    <source>
        <dbReference type="Proteomes" id="UP000264541"/>
    </source>
</evidence>
<evidence type="ECO:0000256" key="1">
    <source>
        <dbReference type="ARBA" id="ARBA00004141"/>
    </source>
</evidence>
<organism evidence="7 8">
    <name type="scientific">Peribacillus saganii</name>
    <dbReference type="NCBI Taxonomy" id="2303992"/>
    <lineage>
        <taxon>Bacteria</taxon>
        <taxon>Bacillati</taxon>
        <taxon>Bacillota</taxon>
        <taxon>Bacilli</taxon>
        <taxon>Bacillales</taxon>
        <taxon>Bacillaceae</taxon>
        <taxon>Peribacillus</taxon>
    </lineage>
</organism>
<evidence type="ECO:0000313" key="7">
    <source>
        <dbReference type="EMBL" id="RFU70658.1"/>
    </source>
</evidence>
<gene>
    <name evidence="7" type="ORF">D0469_05815</name>
</gene>
<dbReference type="Pfam" id="PF04138">
    <property type="entry name" value="GtrA_DPMS_TM"/>
    <property type="match status" value="1"/>
</dbReference>
<dbReference type="EMBL" id="QVTE01000014">
    <property type="protein sequence ID" value="RFU70658.1"/>
    <property type="molecule type" value="Genomic_DNA"/>
</dbReference>
<feature type="transmembrane region" description="Helical" evidence="5">
    <location>
        <begin position="7"/>
        <end position="31"/>
    </location>
</feature>
<feature type="transmembrane region" description="Helical" evidence="5">
    <location>
        <begin position="108"/>
        <end position="126"/>
    </location>
</feature>
<dbReference type="OrthoDB" id="9812049at2"/>